<sequence>MEGSSSTSHFRSVSLPSRLTNPSFTKIETKINELKALGNLVVSSESIQSGLVGLAELYVCVEELVRSPKTQPALSRHQNGTLVEDALEGSIGLLDLCSTLKDLLLLMRENMQILQSALRRKGGNSTVATHIATYLSFRKKTKKNITKSLGTLKHLEKKMGSFLLLDVDHHYALMVSKVLEEVYALTLSQFKSILVFVSTKTKPTNGVQLISKLVSKSTSEHAKRKKFISDVETVDLVLTSLQKSSCNSDTKNVDVQMTLKRLQILDASLEGFEVGLDCVFRRLIQSRASLLNIVAC</sequence>
<dbReference type="EMBL" id="CM042064">
    <property type="protein sequence ID" value="KAI3665290.1"/>
    <property type="molecule type" value="Genomic_DNA"/>
</dbReference>
<evidence type="ECO:0000313" key="1">
    <source>
        <dbReference type="EMBL" id="KAI3665290.1"/>
    </source>
</evidence>
<protein>
    <submittedName>
        <fullName evidence="1">Uncharacterized protein</fullName>
    </submittedName>
</protein>
<accession>A0ACB8XI79</accession>
<evidence type="ECO:0000313" key="2">
    <source>
        <dbReference type="Proteomes" id="UP001055879"/>
    </source>
</evidence>
<name>A0ACB8XI79_ARCLA</name>
<keyword evidence="2" id="KW-1185">Reference proteome</keyword>
<organism evidence="1 2">
    <name type="scientific">Arctium lappa</name>
    <name type="common">Greater burdock</name>
    <name type="synonym">Lappa major</name>
    <dbReference type="NCBI Taxonomy" id="4217"/>
    <lineage>
        <taxon>Eukaryota</taxon>
        <taxon>Viridiplantae</taxon>
        <taxon>Streptophyta</taxon>
        <taxon>Embryophyta</taxon>
        <taxon>Tracheophyta</taxon>
        <taxon>Spermatophyta</taxon>
        <taxon>Magnoliopsida</taxon>
        <taxon>eudicotyledons</taxon>
        <taxon>Gunneridae</taxon>
        <taxon>Pentapetalae</taxon>
        <taxon>asterids</taxon>
        <taxon>campanulids</taxon>
        <taxon>Asterales</taxon>
        <taxon>Asteraceae</taxon>
        <taxon>Carduoideae</taxon>
        <taxon>Cardueae</taxon>
        <taxon>Arctiinae</taxon>
        <taxon>Arctium</taxon>
    </lineage>
</organism>
<dbReference type="Proteomes" id="UP001055879">
    <property type="component" value="Linkage Group LG18"/>
</dbReference>
<reference evidence="1 2" key="2">
    <citation type="journal article" date="2022" name="Mol. Ecol. Resour.">
        <title>The genomes of chicory, endive, great burdock and yacon provide insights into Asteraceae paleo-polyploidization history and plant inulin production.</title>
        <authorList>
            <person name="Fan W."/>
            <person name="Wang S."/>
            <person name="Wang H."/>
            <person name="Wang A."/>
            <person name="Jiang F."/>
            <person name="Liu H."/>
            <person name="Zhao H."/>
            <person name="Xu D."/>
            <person name="Zhang Y."/>
        </authorList>
    </citation>
    <scope>NUCLEOTIDE SEQUENCE [LARGE SCALE GENOMIC DNA]</scope>
    <source>
        <strain evidence="2">cv. Niubang</strain>
    </source>
</reference>
<reference evidence="2" key="1">
    <citation type="journal article" date="2022" name="Mol. Ecol. Resour.">
        <title>The genomes of chicory, endive, great burdock and yacon provide insights into Asteraceae palaeo-polyploidization history and plant inulin production.</title>
        <authorList>
            <person name="Fan W."/>
            <person name="Wang S."/>
            <person name="Wang H."/>
            <person name="Wang A."/>
            <person name="Jiang F."/>
            <person name="Liu H."/>
            <person name="Zhao H."/>
            <person name="Xu D."/>
            <person name="Zhang Y."/>
        </authorList>
    </citation>
    <scope>NUCLEOTIDE SEQUENCE [LARGE SCALE GENOMIC DNA]</scope>
    <source>
        <strain evidence="2">cv. Niubang</strain>
    </source>
</reference>
<proteinExistence type="predicted"/>
<gene>
    <name evidence="1" type="ORF">L6452_43914</name>
</gene>
<comment type="caution">
    <text evidence="1">The sequence shown here is derived from an EMBL/GenBank/DDBJ whole genome shotgun (WGS) entry which is preliminary data.</text>
</comment>